<name>A0A1J9QMC2_9EURO</name>
<keyword evidence="3" id="KW-1185">Reference proteome</keyword>
<evidence type="ECO:0000256" key="1">
    <source>
        <dbReference type="SAM" id="MobiDB-lite"/>
    </source>
</evidence>
<dbReference type="EMBL" id="LGTZ01001458">
    <property type="protein sequence ID" value="OJD21331.1"/>
    <property type="molecule type" value="Genomic_DNA"/>
</dbReference>
<comment type="caution">
    <text evidence="2">The sequence shown here is derived from an EMBL/GenBank/DDBJ whole genome shotgun (WGS) entry which is preliminary data.</text>
</comment>
<sequence>MANCTGIVLNNLLDKDMALQKIMGRIEKATPQLPDLRKAQQLFYATAQDNDYARQEAEEIFEKLLIPNDIDDEAKINLYDTIQRRQFAFLKRRNRHEQDENAKNKENVIDRARNGEEPKNEQNIVDHASHNNHVDFNIQVRLIKYDDTA</sequence>
<protein>
    <submittedName>
        <fullName evidence="2">Uncharacterized protein</fullName>
    </submittedName>
</protein>
<dbReference type="AlphaFoldDB" id="A0A1J9QMC2"/>
<reference evidence="2 3" key="1">
    <citation type="submission" date="2015-08" db="EMBL/GenBank/DDBJ databases">
        <title>Emmonsia species relationships and genome sequence.</title>
        <authorList>
            <person name="Cuomo C.A."/>
            <person name="Schwartz I.S."/>
            <person name="Kenyon C."/>
            <person name="De Hoog G.S."/>
            <person name="Govender N.P."/>
            <person name="Botha A."/>
            <person name="Moreno L."/>
            <person name="De Vries M."/>
            <person name="Munoz J.F."/>
            <person name="Stielow J.B."/>
        </authorList>
    </citation>
    <scope>NUCLEOTIDE SEQUENCE [LARGE SCALE GENOMIC DNA]</scope>
    <source>
        <strain evidence="2 3">EI222</strain>
    </source>
</reference>
<gene>
    <name evidence="2" type="ORF">ACJ73_07330</name>
</gene>
<dbReference type="VEuPathDB" id="FungiDB:ACJ73_07330"/>
<evidence type="ECO:0000313" key="3">
    <source>
        <dbReference type="Proteomes" id="UP000242791"/>
    </source>
</evidence>
<organism evidence="2 3">
    <name type="scientific">Blastomyces percursus</name>
    <dbReference type="NCBI Taxonomy" id="1658174"/>
    <lineage>
        <taxon>Eukaryota</taxon>
        <taxon>Fungi</taxon>
        <taxon>Dikarya</taxon>
        <taxon>Ascomycota</taxon>
        <taxon>Pezizomycotina</taxon>
        <taxon>Eurotiomycetes</taxon>
        <taxon>Eurotiomycetidae</taxon>
        <taxon>Onygenales</taxon>
        <taxon>Ajellomycetaceae</taxon>
        <taxon>Blastomyces</taxon>
    </lineage>
</organism>
<accession>A0A1J9QMC2</accession>
<evidence type="ECO:0000313" key="2">
    <source>
        <dbReference type="EMBL" id="OJD21331.1"/>
    </source>
</evidence>
<feature type="region of interest" description="Disordered" evidence="1">
    <location>
        <begin position="96"/>
        <end position="118"/>
    </location>
</feature>
<dbReference type="Proteomes" id="UP000242791">
    <property type="component" value="Unassembled WGS sequence"/>
</dbReference>
<proteinExistence type="predicted"/>